<dbReference type="EMBL" id="CP041614">
    <property type="protein sequence ID" value="QDO83334.1"/>
    <property type="molecule type" value="Genomic_DNA"/>
</dbReference>
<dbReference type="RefSeq" id="WP_144045713.1">
    <property type="nucleotide sequence ID" value="NZ_CP041614.1"/>
</dbReference>
<protein>
    <submittedName>
        <fullName evidence="1">Uncharacterized protein</fullName>
    </submittedName>
</protein>
<proteinExistence type="predicted"/>
<dbReference type="Proteomes" id="UP000315947">
    <property type="component" value="Chromosome"/>
</dbReference>
<name>A0ABX5WW72_9GAMM</name>
<organism evidence="1 2">
    <name type="scientific">Shewanella psychropiezotolerans</name>
    <dbReference type="NCBI Taxonomy" id="2593655"/>
    <lineage>
        <taxon>Bacteria</taxon>
        <taxon>Pseudomonadati</taxon>
        <taxon>Pseudomonadota</taxon>
        <taxon>Gammaproteobacteria</taxon>
        <taxon>Alteromonadales</taxon>
        <taxon>Shewanellaceae</taxon>
        <taxon>Shewanella</taxon>
    </lineage>
</organism>
<keyword evidence="2" id="KW-1185">Reference proteome</keyword>
<gene>
    <name evidence="1" type="ORF">FM037_08960</name>
</gene>
<reference evidence="1 2" key="1">
    <citation type="submission" date="2019-07" db="EMBL/GenBank/DDBJ databases">
        <title>Shewanella sp. YLB-06 whole genomic sequence.</title>
        <authorList>
            <person name="Yu L."/>
        </authorList>
    </citation>
    <scope>NUCLEOTIDE SEQUENCE [LARGE SCALE GENOMIC DNA]</scope>
    <source>
        <strain evidence="1 2">YLB-06</strain>
    </source>
</reference>
<evidence type="ECO:0000313" key="2">
    <source>
        <dbReference type="Proteomes" id="UP000315947"/>
    </source>
</evidence>
<accession>A0ABX5WW72</accession>
<evidence type="ECO:0000313" key="1">
    <source>
        <dbReference type="EMBL" id="QDO83334.1"/>
    </source>
</evidence>
<sequence>MSFSLSDYKKVESEFSNLNLLGWQPVEFTCQSLACEYTLNTDNKHYVGIPNVAMGYQGLNTLMSGDNLMIKGINLVKVERVFDEAAYESLPLCTDSLSDMRKFSDIADFSVGNQGGANASTFTFQQPAALVKSKNLLDKAGANYLDIYGINWNAQGFDRMKISYLSRYILNRKNVGISAMRKRYGKNNLGYSVTGTIYCKAN</sequence>